<sequence length="92" mass="11107">MKESWSEYSSSIEKSREFHKRYQIAVNHPLRRKILKLLHNGKSPEEIRAELNLDEKGFEYHLQLLEWGFCIERDDQEIKITKEGSIVEYIDR</sequence>
<keyword evidence="2" id="KW-1185">Reference proteome</keyword>
<accession>A0ABZ3H8W5</accession>
<gene>
    <name evidence="1" type="ORF">LPQ35_05605</name>
</gene>
<dbReference type="SUPFAM" id="SSF46785">
    <property type="entry name" value="Winged helix' DNA-binding domain"/>
    <property type="match status" value="1"/>
</dbReference>
<evidence type="ECO:0000313" key="1">
    <source>
        <dbReference type="EMBL" id="XAT64842.1"/>
    </source>
</evidence>
<organism evidence="1 2">
    <name type="scientific">Geoglobus acetivorans</name>
    <dbReference type="NCBI Taxonomy" id="565033"/>
    <lineage>
        <taxon>Archaea</taxon>
        <taxon>Methanobacteriati</taxon>
        <taxon>Methanobacteriota</taxon>
        <taxon>Archaeoglobi</taxon>
        <taxon>Archaeoglobales</taxon>
        <taxon>Archaeoglobaceae</taxon>
        <taxon>Geoglobus</taxon>
    </lineage>
</organism>
<dbReference type="RefSeq" id="WP_193807693.1">
    <property type="nucleotide sequence ID" value="NZ_CP087714.1"/>
</dbReference>
<name>A0ABZ3H8W5_GEOAI</name>
<dbReference type="InterPro" id="IPR036388">
    <property type="entry name" value="WH-like_DNA-bd_sf"/>
</dbReference>
<reference evidence="1 2" key="1">
    <citation type="submission" date="2021-11" db="EMBL/GenBank/DDBJ databases">
        <title>Whole genome of Geoglobus acetivorans.</title>
        <authorList>
            <person name="Liu D."/>
        </authorList>
    </citation>
    <scope>NUCLEOTIDE SEQUENCE [LARGE SCALE GENOMIC DNA]</scope>
    <source>
        <strain evidence="1 2">SBH6</strain>
    </source>
</reference>
<protein>
    <submittedName>
        <fullName evidence="1">Helix-turn-helix domain-containing protein</fullName>
    </submittedName>
</protein>
<evidence type="ECO:0000313" key="2">
    <source>
        <dbReference type="Proteomes" id="UP001492541"/>
    </source>
</evidence>
<dbReference type="Proteomes" id="UP001492541">
    <property type="component" value="Chromosome"/>
</dbReference>
<dbReference type="EMBL" id="CP087714">
    <property type="protein sequence ID" value="XAT64842.1"/>
    <property type="molecule type" value="Genomic_DNA"/>
</dbReference>
<dbReference type="Gene3D" id="1.10.10.10">
    <property type="entry name" value="Winged helix-like DNA-binding domain superfamily/Winged helix DNA-binding domain"/>
    <property type="match status" value="1"/>
</dbReference>
<proteinExistence type="predicted"/>
<dbReference type="InterPro" id="IPR036390">
    <property type="entry name" value="WH_DNA-bd_sf"/>
</dbReference>
<dbReference type="GeneID" id="90449141"/>